<comment type="similarity">
    <text evidence="2 6">Belongs to the peroxisomal membrane protein PXMP2/4 family.</text>
</comment>
<feature type="transmembrane region" description="Helical" evidence="6">
    <location>
        <begin position="155"/>
        <end position="174"/>
    </location>
</feature>
<comment type="subcellular location">
    <subcellularLocation>
        <location evidence="1">Membrane</location>
        <topology evidence="1">Multi-pass membrane protein</topology>
    </subcellularLocation>
</comment>
<evidence type="ECO:0000313" key="7">
    <source>
        <dbReference type="EMBL" id="MPA49144.1"/>
    </source>
</evidence>
<feature type="transmembrane region" description="Helical" evidence="6">
    <location>
        <begin position="88"/>
        <end position="110"/>
    </location>
</feature>
<evidence type="ECO:0000256" key="4">
    <source>
        <dbReference type="ARBA" id="ARBA00022989"/>
    </source>
</evidence>
<name>A0A5B6ZYP6_DAVIN</name>
<dbReference type="GO" id="GO:0016020">
    <property type="term" value="C:membrane"/>
    <property type="evidence" value="ECO:0007669"/>
    <property type="project" value="UniProtKB-SubCell"/>
</dbReference>
<evidence type="ECO:0000256" key="3">
    <source>
        <dbReference type="ARBA" id="ARBA00022692"/>
    </source>
</evidence>
<dbReference type="InterPro" id="IPR007248">
    <property type="entry name" value="Mpv17_PMP22"/>
</dbReference>
<evidence type="ECO:0000256" key="1">
    <source>
        <dbReference type="ARBA" id="ARBA00004141"/>
    </source>
</evidence>
<protein>
    <submittedName>
        <fullName evidence="7">Putative PXMP2/4 family protein 4</fullName>
    </submittedName>
</protein>
<gene>
    <name evidence="7" type="ORF">Din_018585</name>
</gene>
<accession>A0A5B6ZYP6</accession>
<evidence type="ECO:0000256" key="2">
    <source>
        <dbReference type="ARBA" id="ARBA00006824"/>
    </source>
</evidence>
<keyword evidence="5 6" id="KW-0472">Membrane</keyword>
<feature type="transmembrane region" description="Helical" evidence="6">
    <location>
        <begin position="53"/>
        <end position="76"/>
    </location>
</feature>
<dbReference type="GO" id="GO:0005737">
    <property type="term" value="C:cytoplasm"/>
    <property type="evidence" value="ECO:0007669"/>
    <property type="project" value="TreeGrafter"/>
</dbReference>
<dbReference type="AlphaFoldDB" id="A0A5B6ZYP6"/>
<keyword evidence="3 6" id="KW-0812">Transmembrane</keyword>
<keyword evidence="4 6" id="KW-1133">Transmembrane helix</keyword>
<dbReference type="EMBL" id="GHES01018585">
    <property type="protein sequence ID" value="MPA49144.1"/>
    <property type="molecule type" value="Transcribed_RNA"/>
</dbReference>
<organism evidence="7">
    <name type="scientific">Davidia involucrata</name>
    <name type="common">Dove tree</name>
    <dbReference type="NCBI Taxonomy" id="16924"/>
    <lineage>
        <taxon>Eukaryota</taxon>
        <taxon>Viridiplantae</taxon>
        <taxon>Streptophyta</taxon>
        <taxon>Embryophyta</taxon>
        <taxon>Tracheophyta</taxon>
        <taxon>Spermatophyta</taxon>
        <taxon>Magnoliopsida</taxon>
        <taxon>eudicotyledons</taxon>
        <taxon>Gunneridae</taxon>
        <taxon>Pentapetalae</taxon>
        <taxon>asterids</taxon>
        <taxon>Cornales</taxon>
        <taxon>Nyssaceae</taxon>
        <taxon>Davidia</taxon>
    </lineage>
</organism>
<feature type="transmembrane region" description="Helical" evidence="6">
    <location>
        <begin position="21"/>
        <end position="41"/>
    </location>
</feature>
<proteinExistence type="inferred from homology"/>
<evidence type="ECO:0000256" key="6">
    <source>
        <dbReference type="RuleBase" id="RU363053"/>
    </source>
</evidence>
<sequence length="180" mass="20164">MGFLGWYLRMLESRPLLTKSVTSSLIFAAADLTSQMIMLPSPGSFDSIRTLRMAGYGMLILGPAQHLWFNFVARVLPKRDVATTLKKIILGQVIYGPAVNTIFFSFSATLQGESGSEIVARLMRDLLPTLVNGLLYWPACDFLTYKIIPVHLQPLINSSFLYFWTIYLTYMASLKKPGAD</sequence>
<dbReference type="PANTHER" id="PTHR11266">
    <property type="entry name" value="PEROXISOMAL MEMBRANE PROTEIN 2, PXMP2 MPV17"/>
    <property type="match status" value="1"/>
</dbReference>
<reference evidence="7" key="1">
    <citation type="submission" date="2019-08" db="EMBL/GenBank/DDBJ databases">
        <title>Reference gene set and small RNA set construction with multiple tissues from Davidia involucrata Baill.</title>
        <authorList>
            <person name="Yang H."/>
            <person name="Zhou C."/>
            <person name="Li G."/>
            <person name="Wang J."/>
            <person name="Gao P."/>
            <person name="Wang M."/>
            <person name="Wang R."/>
            <person name="Zhao Y."/>
        </authorList>
    </citation>
    <scope>NUCLEOTIDE SEQUENCE</scope>
    <source>
        <tissue evidence="7">Mixed with DoveR01_LX</tissue>
    </source>
</reference>
<evidence type="ECO:0000256" key="5">
    <source>
        <dbReference type="ARBA" id="ARBA00023136"/>
    </source>
</evidence>
<dbReference type="Pfam" id="PF04117">
    <property type="entry name" value="Mpv17_PMP22"/>
    <property type="match status" value="1"/>
</dbReference>
<dbReference type="PANTHER" id="PTHR11266:SF88">
    <property type="entry name" value="PROTEIN SYM1-LIKE"/>
    <property type="match status" value="1"/>
</dbReference>